<keyword evidence="4 9" id="KW-0812">Transmembrane</keyword>
<reference evidence="13" key="1">
    <citation type="submission" date="2024-02" db="EMBL/GenBank/DDBJ databases">
        <authorList>
            <consortium name="ELIXIR-Norway"/>
            <consortium name="Elixir Norway"/>
        </authorList>
    </citation>
    <scope>NUCLEOTIDE SEQUENCE</scope>
</reference>
<keyword evidence="14" id="KW-1185">Reference proteome</keyword>
<feature type="compositionally biased region" description="Basic and acidic residues" evidence="12">
    <location>
        <begin position="27"/>
        <end position="36"/>
    </location>
</feature>
<evidence type="ECO:0000256" key="1">
    <source>
        <dbReference type="ARBA" id="ARBA00004141"/>
    </source>
</evidence>
<evidence type="ECO:0000256" key="11">
    <source>
        <dbReference type="RuleBase" id="RU368008"/>
    </source>
</evidence>
<evidence type="ECO:0000256" key="8">
    <source>
        <dbReference type="ARBA" id="ARBA00024143"/>
    </source>
</evidence>
<evidence type="ECO:0000256" key="3">
    <source>
        <dbReference type="ARBA" id="ARBA00022448"/>
    </source>
</evidence>
<dbReference type="PANTHER" id="PTHR45635">
    <property type="entry name" value="ADP,ATP CARRIER PROTEIN 1-RELATED-RELATED"/>
    <property type="match status" value="1"/>
</dbReference>
<sequence>MWPLPSLFQSSSSSSSSSSSIILTPDLQKRARRQEESQQQQQQQGEQVRKEAWTNFPRDLMVGAIMGGVAHTIVAPVERAKLLLQTQDSNMVVTNGKHLRYKGLMDCIVRIARDEGILSLWRGNTSSVLRYYPSLAFNFAFKDFYRSLLTSGETFKPGTLSRAPANFLAGAMAGCTSLVFVYPLDIAHTRLAADIGHGEARQFQGLLHFIRTIYKKDGFKGLYRGFPASVQGMVVHRSVYFGGFDTAKDLFSQDMYLSFWKRWLIAQAVTTSAGLISYPLDTVRRRMMMQAGLEKHMYDSTLDCWKKIYSTEGVLAFYKGAVTNMIRGTGAALILVLYDEIRNYMHWTGPLKLEHHHE</sequence>
<comment type="subcellular location">
    <subcellularLocation>
        <location evidence="1 11">Membrane</location>
        <topology evidence="1 11">Multi-pass membrane protein</topology>
    </subcellularLocation>
</comment>
<evidence type="ECO:0000256" key="2">
    <source>
        <dbReference type="ARBA" id="ARBA00006375"/>
    </source>
</evidence>
<feature type="region of interest" description="Disordered" evidence="12">
    <location>
        <begin position="1"/>
        <end position="49"/>
    </location>
</feature>
<organism evidence="13 14">
    <name type="scientific">Sphagnum troendelagicum</name>
    <dbReference type="NCBI Taxonomy" id="128251"/>
    <lineage>
        <taxon>Eukaryota</taxon>
        <taxon>Viridiplantae</taxon>
        <taxon>Streptophyta</taxon>
        <taxon>Embryophyta</taxon>
        <taxon>Bryophyta</taxon>
        <taxon>Sphagnophytina</taxon>
        <taxon>Sphagnopsida</taxon>
        <taxon>Sphagnales</taxon>
        <taxon>Sphagnaceae</taxon>
        <taxon>Sphagnum</taxon>
    </lineage>
</organism>
<feature type="repeat" description="Solcar" evidence="9">
    <location>
        <begin position="261"/>
        <end position="344"/>
    </location>
</feature>
<dbReference type="InterPro" id="IPR002067">
    <property type="entry name" value="MCP"/>
</dbReference>
<dbReference type="PRINTS" id="PR00926">
    <property type="entry name" value="MITOCARRIER"/>
</dbReference>
<dbReference type="Proteomes" id="UP001497512">
    <property type="component" value="Chromosome 3"/>
</dbReference>
<dbReference type="InterPro" id="IPR002113">
    <property type="entry name" value="ADT_euk_type"/>
</dbReference>
<protein>
    <recommendedName>
        <fullName evidence="11">ADP/ATP translocase</fullName>
    </recommendedName>
    <alternativeName>
        <fullName evidence="11">ADP,ATP carrier protein</fullName>
    </alternativeName>
</protein>
<accession>A0ABP0UDG6</accession>
<comment type="similarity">
    <text evidence="2 10">Belongs to the mitochondrial carrier (TC 2.A.29) family.</text>
</comment>
<dbReference type="PROSITE" id="PS50920">
    <property type="entry name" value="SOLCAR"/>
    <property type="match status" value="3"/>
</dbReference>
<comment type="subunit">
    <text evidence="11">Monomer.</text>
</comment>
<dbReference type="InterPro" id="IPR018108">
    <property type="entry name" value="MCP_transmembrane"/>
</dbReference>
<comment type="catalytic activity">
    <reaction evidence="8">
        <text>ADP(in) + ATP(out) = ADP(out) + ATP(in)</text>
        <dbReference type="Rhea" id="RHEA:34999"/>
        <dbReference type="ChEBI" id="CHEBI:30616"/>
        <dbReference type="ChEBI" id="CHEBI:456216"/>
    </reaction>
    <physiologicalReaction direction="left-to-right" evidence="8">
        <dbReference type="Rhea" id="RHEA:35000"/>
    </physiologicalReaction>
</comment>
<evidence type="ECO:0000256" key="6">
    <source>
        <dbReference type="ARBA" id="ARBA00022989"/>
    </source>
</evidence>
<dbReference type="InterPro" id="IPR023395">
    <property type="entry name" value="MCP_dom_sf"/>
</dbReference>
<dbReference type="SUPFAM" id="SSF103506">
    <property type="entry name" value="Mitochondrial carrier"/>
    <property type="match status" value="1"/>
</dbReference>
<dbReference type="PRINTS" id="PR00927">
    <property type="entry name" value="ADPTRNSLCASE"/>
</dbReference>
<keyword evidence="5" id="KW-0677">Repeat</keyword>
<name>A0ABP0UDG6_9BRYO</name>
<gene>
    <name evidence="13" type="ORF">CSSPTR1EN2_LOCUS14263</name>
</gene>
<evidence type="ECO:0000256" key="12">
    <source>
        <dbReference type="SAM" id="MobiDB-lite"/>
    </source>
</evidence>
<evidence type="ECO:0000256" key="10">
    <source>
        <dbReference type="RuleBase" id="RU000488"/>
    </source>
</evidence>
<evidence type="ECO:0000256" key="5">
    <source>
        <dbReference type="ARBA" id="ARBA00022737"/>
    </source>
</evidence>
<keyword evidence="3 10" id="KW-0813">Transport</keyword>
<keyword evidence="6" id="KW-1133">Transmembrane helix</keyword>
<evidence type="ECO:0000256" key="4">
    <source>
        <dbReference type="ARBA" id="ARBA00022692"/>
    </source>
</evidence>
<comment type="function">
    <text evidence="11">Catalyzes the exchange of ADP and ATP across the membrane.</text>
</comment>
<evidence type="ECO:0000313" key="14">
    <source>
        <dbReference type="Proteomes" id="UP001497512"/>
    </source>
</evidence>
<feature type="compositionally biased region" description="Low complexity" evidence="12">
    <location>
        <begin position="37"/>
        <end position="46"/>
    </location>
</feature>
<evidence type="ECO:0000313" key="13">
    <source>
        <dbReference type="EMBL" id="CAK9218995.1"/>
    </source>
</evidence>
<proteinExistence type="inferred from homology"/>
<dbReference type="PANTHER" id="PTHR45635:SF31">
    <property type="entry name" value="ADP_ATP TRANSLOCASE"/>
    <property type="match status" value="1"/>
</dbReference>
<evidence type="ECO:0000256" key="7">
    <source>
        <dbReference type="ARBA" id="ARBA00023136"/>
    </source>
</evidence>
<dbReference type="EMBL" id="OZ019895">
    <property type="protein sequence ID" value="CAK9218995.1"/>
    <property type="molecule type" value="Genomic_DNA"/>
</dbReference>
<feature type="repeat" description="Solcar" evidence="9">
    <location>
        <begin position="161"/>
        <end position="250"/>
    </location>
</feature>
<dbReference type="Pfam" id="PF00153">
    <property type="entry name" value="Mito_carr"/>
    <property type="match status" value="3"/>
</dbReference>
<keyword evidence="7 9" id="KW-0472">Membrane</keyword>
<evidence type="ECO:0000256" key="9">
    <source>
        <dbReference type="PROSITE-ProRule" id="PRU00282"/>
    </source>
</evidence>
<feature type="compositionally biased region" description="Low complexity" evidence="12">
    <location>
        <begin position="10"/>
        <end position="20"/>
    </location>
</feature>
<dbReference type="Gene3D" id="1.50.40.10">
    <property type="entry name" value="Mitochondrial carrier domain"/>
    <property type="match status" value="1"/>
</dbReference>
<feature type="repeat" description="Solcar" evidence="9">
    <location>
        <begin position="54"/>
        <end position="148"/>
    </location>
</feature>